<dbReference type="AlphaFoldDB" id="A0A853CHW6"/>
<dbReference type="PROSITE" id="PS50011">
    <property type="entry name" value="PROTEIN_KINASE_DOM"/>
    <property type="match status" value="1"/>
</dbReference>
<keyword evidence="7" id="KW-0812">Transmembrane</keyword>
<evidence type="ECO:0000256" key="6">
    <source>
        <dbReference type="ARBA" id="ARBA00022840"/>
    </source>
</evidence>
<comment type="caution">
    <text evidence="9">The sequence shown here is derived from an EMBL/GenBank/DDBJ whole genome shotgun (WGS) entry which is preliminary data.</text>
</comment>
<protein>
    <recommendedName>
        <fullName evidence="1">non-specific serine/threonine protein kinase</fullName>
        <ecNumber evidence="1">2.7.11.1</ecNumber>
    </recommendedName>
</protein>
<sequence>MGVVWRATDQVLHRQVAIKELTFAIGLTDEERGVLRERTLREARAAARLDHPRVTTVYDVVEEDGKPWLVLEHVDADSLQSLLEHGGPLSPRAVATIGLDVLSALEAAHAAGIVHRDVKPANVLVERDGHACLTDFGIATSLGETPLTTQGALIGSPSFMSPERLHGDEPGPAMDLWSLGATLYAAVEGRPPFSRGEPMATAMAVVAEDPAPMVRAGPLEPVVRALLAKDPARRSTAAQAREGLQAVLAGAEVPPTTPPPPPPPPVAHESVHRFDAADLKQLAAASAAVLGSVARDARDQARTLVERRRQTAAGRPPSAPQRRRRFKKRWVVVPVVTALVVVLAVLGGLVWLVLHVLGLG</sequence>
<dbReference type="Gene3D" id="3.30.200.20">
    <property type="entry name" value="Phosphorylase Kinase, domain 1"/>
    <property type="match status" value="1"/>
</dbReference>
<keyword evidence="5 9" id="KW-0418">Kinase</keyword>
<evidence type="ECO:0000256" key="7">
    <source>
        <dbReference type="SAM" id="Phobius"/>
    </source>
</evidence>
<dbReference type="InterPro" id="IPR011009">
    <property type="entry name" value="Kinase-like_dom_sf"/>
</dbReference>
<gene>
    <name evidence="9" type="ORF">GGQ55_003678</name>
</gene>
<evidence type="ECO:0000313" key="9">
    <source>
        <dbReference type="EMBL" id="NYJ07400.1"/>
    </source>
</evidence>
<dbReference type="SMART" id="SM00220">
    <property type="entry name" value="S_TKc"/>
    <property type="match status" value="1"/>
</dbReference>
<evidence type="ECO:0000256" key="1">
    <source>
        <dbReference type="ARBA" id="ARBA00012513"/>
    </source>
</evidence>
<evidence type="ECO:0000313" key="10">
    <source>
        <dbReference type="Proteomes" id="UP000541969"/>
    </source>
</evidence>
<feature type="domain" description="Protein kinase" evidence="8">
    <location>
        <begin position="1"/>
        <end position="248"/>
    </location>
</feature>
<dbReference type="EC" id="2.7.11.1" evidence="1"/>
<keyword evidence="6" id="KW-0067">ATP-binding</keyword>
<keyword evidence="10" id="KW-1185">Reference proteome</keyword>
<evidence type="ECO:0000256" key="2">
    <source>
        <dbReference type="ARBA" id="ARBA00022527"/>
    </source>
</evidence>
<dbReference type="SUPFAM" id="SSF56112">
    <property type="entry name" value="Protein kinase-like (PK-like)"/>
    <property type="match status" value="1"/>
</dbReference>
<dbReference type="Pfam" id="PF00069">
    <property type="entry name" value="Pkinase"/>
    <property type="match status" value="1"/>
</dbReference>
<dbReference type="InterPro" id="IPR000719">
    <property type="entry name" value="Prot_kinase_dom"/>
</dbReference>
<dbReference type="Proteomes" id="UP000541969">
    <property type="component" value="Unassembled WGS sequence"/>
</dbReference>
<dbReference type="CDD" id="cd14014">
    <property type="entry name" value="STKc_PknB_like"/>
    <property type="match status" value="1"/>
</dbReference>
<proteinExistence type="predicted"/>
<evidence type="ECO:0000256" key="4">
    <source>
        <dbReference type="ARBA" id="ARBA00022741"/>
    </source>
</evidence>
<name>A0A853CHW6_9ACTN</name>
<keyword evidence="4" id="KW-0547">Nucleotide-binding</keyword>
<evidence type="ECO:0000256" key="3">
    <source>
        <dbReference type="ARBA" id="ARBA00022679"/>
    </source>
</evidence>
<dbReference type="PANTHER" id="PTHR43289:SF6">
    <property type="entry name" value="SERINE_THREONINE-PROTEIN KINASE NEKL-3"/>
    <property type="match status" value="1"/>
</dbReference>
<reference evidence="9 10" key="1">
    <citation type="submission" date="2020-07" db="EMBL/GenBank/DDBJ databases">
        <title>Sequencing the genomes of 1000 actinobacteria strains.</title>
        <authorList>
            <person name="Klenk H.-P."/>
        </authorList>
    </citation>
    <scope>NUCLEOTIDE SEQUENCE [LARGE SCALE GENOMIC DNA]</scope>
    <source>
        <strain evidence="9 10">DSM 104001</strain>
    </source>
</reference>
<feature type="transmembrane region" description="Helical" evidence="7">
    <location>
        <begin position="330"/>
        <end position="354"/>
    </location>
</feature>
<dbReference type="PANTHER" id="PTHR43289">
    <property type="entry name" value="MITOGEN-ACTIVATED PROTEIN KINASE KINASE KINASE 20-RELATED"/>
    <property type="match status" value="1"/>
</dbReference>
<dbReference type="EMBL" id="JACBZT010000001">
    <property type="protein sequence ID" value="NYJ07400.1"/>
    <property type="molecule type" value="Genomic_DNA"/>
</dbReference>
<evidence type="ECO:0000259" key="8">
    <source>
        <dbReference type="PROSITE" id="PS50011"/>
    </source>
</evidence>
<evidence type="ECO:0000256" key="5">
    <source>
        <dbReference type="ARBA" id="ARBA00022777"/>
    </source>
</evidence>
<accession>A0A853CHW6</accession>
<keyword evidence="7" id="KW-1133">Transmembrane helix</keyword>
<keyword evidence="2 9" id="KW-0723">Serine/threonine-protein kinase</keyword>
<keyword evidence="7" id="KW-0472">Membrane</keyword>
<dbReference type="PROSITE" id="PS00108">
    <property type="entry name" value="PROTEIN_KINASE_ST"/>
    <property type="match status" value="1"/>
</dbReference>
<dbReference type="GO" id="GO:0005524">
    <property type="term" value="F:ATP binding"/>
    <property type="evidence" value="ECO:0007669"/>
    <property type="project" value="UniProtKB-KW"/>
</dbReference>
<dbReference type="Gene3D" id="1.10.510.10">
    <property type="entry name" value="Transferase(Phosphotransferase) domain 1"/>
    <property type="match status" value="1"/>
</dbReference>
<dbReference type="InterPro" id="IPR008271">
    <property type="entry name" value="Ser/Thr_kinase_AS"/>
</dbReference>
<dbReference type="GO" id="GO:0004674">
    <property type="term" value="F:protein serine/threonine kinase activity"/>
    <property type="evidence" value="ECO:0007669"/>
    <property type="project" value="UniProtKB-KW"/>
</dbReference>
<organism evidence="9 10">
    <name type="scientific">Petropleomorpha daqingensis</name>
    <dbReference type="NCBI Taxonomy" id="2026353"/>
    <lineage>
        <taxon>Bacteria</taxon>
        <taxon>Bacillati</taxon>
        <taxon>Actinomycetota</taxon>
        <taxon>Actinomycetes</taxon>
        <taxon>Geodermatophilales</taxon>
        <taxon>Geodermatophilaceae</taxon>
        <taxon>Petropleomorpha</taxon>
    </lineage>
</organism>
<keyword evidence="3" id="KW-0808">Transferase</keyword>